<dbReference type="OrthoDB" id="128167at2759"/>
<protein>
    <submittedName>
        <fullName evidence="1">Uncharacterized protein</fullName>
    </submittedName>
</protein>
<gene>
    <name evidence="1" type="ORF">PHMEG_00019045</name>
</gene>
<accession>A0A225VV47</accession>
<comment type="caution">
    <text evidence="1">The sequence shown here is derived from an EMBL/GenBank/DDBJ whole genome shotgun (WGS) entry which is preliminary data.</text>
</comment>
<keyword evidence="2" id="KW-1185">Reference proteome</keyword>
<dbReference type="Proteomes" id="UP000198211">
    <property type="component" value="Unassembled WGS sequence"/>
</dbReference>
<evidence type="ECO:0000313" key="1">
    <source>
        <dbReference type="EMBL" id="OWZ08420.1"/>
    </source>
</evidence>
<evidence type="ECO:0000313" key="2">
    <source>
        <dbReference type="Proteomes" id="UP000198211"/>
    </source>
</evidence>
<dbReference type="InterPro" id="IPR043502">
    <property type="entry name" value="DNA/RNA_pol_sf"/>
</dbReference>
<organism evidence="1 2">
    <name type="scientific">Phytophthora megakarya</name>
    <dbReference type="NCBI Taxonomy" id="4795"/>
    <lineage>
        <taxon>Eukaryota</taxon>
        <taxon>Sar</taxon>
        <taxon>Stramenopiles</taxon>
        <taxon>Oomycota</taxon>
        <taxon>Peronosporomycetes</taxon>
        <taxon>Peronosporales</taxon>
        <taxon>Peronosporaceae</taxon>
        <taxon>Phytophthora</taxon>
    </lineage>
</organism>
<dbReference type="SUPFAM" id="SSF56672">
    <property type="entry name" value="DNA/RNA polymerases"/>
    <property type="match status" value="1"/>
</dbReference>
<sequence>MPPTLPVPSSIPMWNWKWLTGAACAAGLEVSTIARSVSLRPVLCLILAAGGDEFLLGRDALKELGIDVEHQLAQLAGPLPPSVEDDEFPVGEGLEADNAVNEPMTTLNQSIDRAVANGLPQEHAAVVSDMLSQFPDFWRDAVSSDPPARVEHLRVTLKSEAVPHRSPPRKYAQLQAQFICEYVKSLVDNNLVAKNNASRWASEVVPFRITLDYIPVNRVIIPIAGAVPSAATMAEALKGKKVFGNMDFMHGF</sequence>
<dbReference type="Gene3D" id="3.30.70.270">
    <property type="match status" value="1"/>
</dbReference>
<name>A0A225VV47_9STRA</name>
<dbReference type="EMBL" id="NBNE01003162">
    <property type="protein sequence ID" value="OWZ08420.1"/>
    <property type="molecule type" value="Genomic_DNA"/>
</dbReference>
<dbReference type="InterPro" id="IPR043128">
    <property type="entry name" value="Rev_trsase/Diguanyl_cyclase"/>
</dbReference>
<dbReference type="Gene3D" id="3.10.10.10">
    <property type="entry name" value="HIV Type 1 Reverse Transcriptase, subunit A, domain 1"/>
    <property type="match status" value="1"/>
</dbReference>
<proteinExistence type="predicted"/>
<reference evidence="2" key="1">
    <citation type="submission" date="2017-03" db="EMBL/GenBank/DDBJ databases">
        <title>Phytopthora megakarya and P. palmivora, two closely related causual agents of cacao black pod achieved similar genome size and gene model numbers by different mechanisms.</title>
        <authorList>
            <person name="Ali S."/>
            <person name="Shao J."/>
            <person name="Larry D.J."/>
            <person name="Kronmiller B."/>
            <person name="Shen D."/>
            <person name="Strem M.D."/>
            <person name="Melnick R.L."/>
            <person name="Guiltinan M.J."/>
            <person name="Tyler B.M."/>
            <person name="Meinhardt L.W."/>
            <person name="Bailey B.A."/>
        </authorList>
    </citation>
    <scope>NUCLEOTIDE SEQUENCE [LARGE SCALE GENOMIC DNA]</scope>
    <source>
        <strain evidence="2">zdho120</strain>
    </source>
</reference>
<dbReference type="AlphaFoldDB" id="A0A225VV47"/>